<sequence>MPQIMRLHQHFTKLCTIIVTSGDLPELQGSAHDTPSNVPHAVSHLPFRHDGGRERSTILKHNHYNVLLSKKVAFYLLTCDVTPGPASDFAFASPLVSGRARVH</sequence>
<reference evidence="1" key="1">
    <citation type="submission" date="2023-07" db="EMBL/GenBank/DDBJ databases">
        <authorList>
            <person name="Pelsma A.J. K."/>
        </authorList>
    </citation>
    <scope>NUCLEOTIDE SEQUENCE</scope>
</reference>
<organism evidence="1">
    <name type="scientific">freshwater sediment metagenome</name>
    <dbReference type="NCBI Taxonomy" id="556182"/>
    <lineage>
        <taxon>unclassified sequences</taxon>
        <taxon>metagenomes</taxon>
        <taxon>ecological metagenomes</taxon>
    </lineage>
</organism>
<dbReference type="AlphaFoldDB" id="A0AA48RBQ5"/>
<name>A0AA48RBQ5_9ZZZZ</name>
<protein>
    <submittedName>
        <fullName evidence="1">Uncharacterized protein</fullName>
    </submittedName>
</protein>
<dbReference type="EMBL" id="OY288114">
    <property type="protein sequence ID" value="CAJ0850996.1"/>
    <property type="molecule type" value="Genomic_DNA"/>
</dbReference>
<gene>
    <name evidence="1" type="ORF">AMST5_00352</name>
</gene>
<evidence type="ECO:0000313" key="1">
    <source>
        <dbReference type="EMBL" id="CAJ0850996.1"/>
    </source>
</evidence>
<accession>A0AA48RBQ5</accession>
<proteinExistence type="predicted"/>